<keyword evidence="2" id="KW-1133">Transmembrane helix</keyword>
<feature type="compositionally biased region" description="Low complexity" evidence="1">
    <location>
        <begin position="169"/>
        <end position="181"/>
    </location>
</feature>
<dbReference type="Proteomes" id="UP000078561">
    <property type="component" value="Unassembled WGS sequence"/>
</dbReference>
<keyword evidence="2" id="KW-0812">Transmembrane</keyword>
<keyword evidence="4" id="KW-1185">Reference proteome</keyword>
<dbReference type="OrthoDB" id="2287866at2759"/>
<feature type="compositionally biased region" description="Polar residues" evidence="1">
    <location>
        <begin position="322"/>
        <end position="331"/>
    </location>
</feature>
<evidence type="ECO:0000256" key="2">
    <source>
        <dbReference type="SAM" id="Phobius"/>
    </source>
</evidence>
<dbReference type="InParanoid" id="A0A163KB77"/>
<dbReference type="EMBL" id="LT554635">
    <property type="protein sequence ID" value="SAM06973.1"/>
    <property type="molecule type" value="Genomic_DNA"/>
</dbReference>
<accession>A0A163KB77</accession>
<dbReference type="AlphaFoldDB" id="A0A163KB77"/>
<evidence type="ECO:0000313" key="4">
    <source>
        <dbReference type="Proteomes" id="UP000078561"/>
    </source>
</evidence>
<organism evidence="3">
    <name type="scientific">Absidia glauca</name>
    <name type="common">Pin mould</name>
    <dbReference type="NCBI Taxonomy" id="4829"/>
    <lineage>
        <taxon>Eukaryota</taxon>
        <taxon>Fungi</taxon>
        <taxon>Fungi incertae sedis</taxon>
        <taxon>Mucoromycota</taxon>
        <taxon>Mucoromycotina</taxon>
        <taxon>Mucoromycetes</taxon>
        <taxon>Mucorales</taxon>
        <taxon>Cunninghamellaceae</taxon>
        <taxon>Absidia</taxon>
    </lineage>
</organism>
<keyword evidence="2" id="KW-0472">Membrane</keyword>
<sequence>MSNCGQCPASKCMSRAALGLSDDSDNNNSNDSNGDDNNAGLIGGLVGGLIGGGLLIGGLAFCINRYRKRSATASLPIVFQANSRHHQQQQYSMNTGGYSNDGNAYPRPMSESTRDSACHSITSGVIPIAYIPPSHHMQQEIYQQQQQYHTTTTSTSPHHSIKTAQPVATPTTMTSHSTTTTAVENPFQDPRHSQYTVNDDDDDDDDDDDMSSRHHSVISTGQQASHHAVQVTRAKPQILRVNTVRVNDLKRGGSVRTILTKSDEEPTALSRSNTIDVVPVDSASNDKSTLDGNPFQDDRFAVVDHANDDDDDDDDDDLRPSRPTTNHSLGSTMGDGEITIFWSGQQPLASHSNQPH</sequence>
<name>A0A163KB77_ABSGL</name>
<evidence type="ECO:0008006" key="5">
    <source>
        <dbReference type="Google" id="ProtNLM"/>
    </source>
</evidence>
<feature type="compositionally biased region" description="Polar residues" evidence="1">
    <location>
        <begin position="342"/>
        <end position="356"/>
    </location>
</feature>
<feature type="region of interest" description="Disordered" evidence="1">
    <location>
        <begin position="305"/>
        <end position="356"/>
    </location>
</feature>
<proteinExistence type="predicted"/>
<feature type="compositionally biased region" description="Acidic residues" evidence="1">
    <location>
        <begin position="307"/>
        <end position="317"/>
    </location>
</feature>
<reference evidence="3" key="1">
    <citation type="submission" date="2016-04" db="EMBL/GenBank/DDBJ databases">
        <authorList>
            <person name="Evans L.H."/>
            <person name="Alamgir A."/>
            <person name="Owens N."/>
            <person name="Weber N.D."/>
            <person name="Virtaneva K."/>
            <person name="Barbian K."/>
            <person name="Babar A."/>
            <person name="Rosenke K."/>
        </authorList>
    </citation>
    <scope>NUCLEOTIDE SEQUENCE [LARGE SCALE GENOMIC DNA]</scope>
    <source>
        <strain evidence="3">CBS 101.48</strain>
    </source>
</reference>
<evidence type="ECO:0000313" key="3">
    <source>
        <dbReference type="EMBL" id="SAM06973.1"/>
    </source>
</evidence>
<feature type="compositionally biased region" description="Low complexity" evidence="1">
    <location>
        <begin position="140"/>
        <end position="158"/>
    </location>
</feature>
<gene>
    <name evidence="3" type="primary">ABSGL_12599.1 scaffold 12955</name>
</gene>
<dbReference type="STRING" id="4829.A0A163KB77"/>
<dbReference type="OMA" id="EITIFWS"/>
<feature type="region of interest" description="Disordered" evidence="1">
    <location>
        <begin position="140"/>
        <end position="232"/>
    </location>
</feature>
<evidence type="ECO:0000256" key="1">
    <source>
        <dbReference type="SAM" id="MobiDB-lite"/>
    </source>
</evidence>
<protein>
    <recommendedName>
        <fullName evidence="5">Membrane anchor Opy2 N-terminal domain-containing protein</fullName>
    </recommendedName>
</protein>
<feature type="compositionally biased region" description="Acidic residues" evidence="1">
    <location>
        <begin position="198"/>
        <end position="209"/>
    </location>
</feature>
<feature type="transmembrane region" description="Helical" evidence="2">
    <location>
        <begin position="39"/>
        <end position="63"/>
    </location>
</feature>